<keyword evidence="7" id="KW-1185">Reference proteome</keyword>
<dbReference type="OrthoDB" id="3223806at2759"/>
<dbReference type="PANTHER" id="PTHR48104">
    <property type="entry name" value="METACASPASE-4"/>
    <property type="match status" value="1"/>
</dbReference>
<dbReference type="Proteomes" id="UP000054845">
    <property type="component" value="Unassembled WGS sequence"/>
</dbReference>
<feature type="compositionally biased region" description="Gly residues" evidence="4">
    <location>
        <begin position="1"/>
        <end position="21"/>
    </location>
</feature>
<accession>A0A0N7L8Z0</accession>
<feature type="domain" description="Peptidase C14 caspase" evidence="5">
    <location>
        <begin position="117"/>
        <end position="400"/>
    </location>
</feature>
<organism evidence="6 7">
    <name type="scientific">Ceraceosorus bombacis</name>
    <dbReference type="NCBI Taxonomy" id="401625"/>
    <lineage>
        <taxon>Eukaryota</taxon>
        <taxon>Fungi</taxon>
        <taxon>Dikarya</taxon>
        <taxon>Basidiomycota</taxon>
        <taxon>Ustilaginomycotina</taxon>
        <taxon>Exobasidiomycetes</taxon>
        <taxon>Ceraceosorales</taxon>
        <taxon>Ceraceosoraceae</taxon>
        <taxon>Ceraceosorus</taxon>
    </lineage>
</organism>
<feature type="compositionally biased region" description="Low complexity" evidence="4">
    <location>
        <begin position="88"/>
        <end position="110"/>
    </location>
</feature>
<dbReference type="GO" id="GO:0006508">
    <property type="term" value="P:proteolysis"/>
    <property type="evidence" value="ECO:0007669"/>
    <property type="project" value="InterPro"/>
</dbReference>
<keyword evidence="2" id="KW-0053">Apoptosis</keyword>
<evidence type="ECO:0000256" key="2">
    <source>
        <dbReference type="ARBA" id="ARBA00022703"/>
    </source>
</evidence>
<evidence type="ECO:0000256" key="3">
    <source>
        <dbReference type="ARBA" id="ARBA00022807"/>
    </source>
</evidence>
<dbReference type="InterPro" id="IPR029030">
    <property type="entry name" value="Caspase-like_dom_sf"/>
</dbReference>
<dbReference type="STRING" id="401625.A0A0N7L8Z0"/>
<evidence type="ECO:0000256" key="4">
    <source>
        <dbReference type="SAM" id="MobiDB-lite"/>
    </source>
</evidence>
<evidence type="ECO:0000256" key="1">
    <source>
        <dbReference type="ARBA" id="ARBA00009005"/>
    </source>
</evidence>
<sequence>MAYPGQGHGSHGGGGYGGGPGFPQPQSYGGGGYGAPPQGYGAPQGYGPPQGYGGGGGGGYAPPQGPPQGGYAPPPQQGYGAPQGGPPGYQNMPAHQPPQGMQQAGGQQFQYSSMRGKRKALLIGINYRGTRAELRGCWNDVENMKRFISQRGYHSDDMVVLTDASSDPRSIPTRQNMTAAMHWLVRGAAPGDALFFHFSGHGGQAKASQGDEADGMNETILPLDYERAGQMEDDELHAIMVRPLPVGCRLTALFDSCHSGTALDLPYVYSTSGNIKEPNVAMDVGKGILNAGMSYARGDLGGMVKGLFSTFKGASGSSEAEEITKQTRSSGADVIMLSGCKDAQTSADASEAGKATGAMSWAFIKVCTEYSQLSYLQMLNATRDALVQKYSQKPQLSASHPMDLNLLFTI</sequence>
<dbReference type="Gene3D" id="3.40.50.12660">
    <property type="match status" value="2"/>
</dbReference>
<evidence type="ECO:0000313" key="6">
    <source>
        <dbReference type="EMBL" id="CEH12322.1"/>
    </source>
</evidence>
<dbReference type="GO" id="GO:0005737">
    <property type="term" value="C:cytoplasm"/>
    <property type="evidence" value="ECO:0007669"/>
    <property type="project" value="TreeGrafter"/>
</dbReference>
<dbReference type="GO" id="GO:0004197">
    <property type="term" value="F:cysteine-type endopeptidase activity"/>
    <property type="evidence" value="ECO:0007669"/>
    <property type="project" value="InterPro"/>
</dbReference>
<dbReference type="AlphaFoldDB" id="A0A0N7L8Z0"/>
<keyword evidence="3" id="KW-0378">Hydrolase</keyword>
<evidence type="ECO:0000313" key="7">
    <source>
        <dbReference type="Proteomes" id="UP000054845"/>
    </source>
</evidence>
<dbReference type="EMBL" id="CCYA01000149">
    <property type="protein sequence ID" value="CEH12322.1"/>
    <property type="molecule type" value="Genomic_DNA"/>
</dbReference>
<dbReference type="InterPro" id="IPR050452">
    <property type="entry name" value="Metacaspase"/>
</dbReference>
<protein>
    <submittedName>
        <fullName evidence="6">Metacaspase involved in regulation of apoptosis</fullName>
    </submittedName>
</protein>
<name>A0A0N7L8Z0_9BASI</name>
<dbReference type="InterPro" id="IPR011600">
    <property type="entry name" value="Pept_C14_caspase"/>
</dbReference>
<dbReference type="SUPFAM" id="SSF52129">
    <property type="entry name" value="Caspase-like"/>
    <property type="match status" value="1"/>
</dbReference>
<proteinExistence type="inferred from homology"/>
<comment type="similarity">
    <text evidence="1">Belongs to the peptidase C14B family.</text>
</comment>
<keyword evidence="3" id="KW-0788">Thiol protease</keyword>
<reference evidence="6 7" key="1">
    <citation type="submission" date="2014-09" db="EMBL/GenBank/DDBJ databases">
        <authorList>
            <person name="Magalhaes I.L.F."/>
            <person name="Oliveira U."/>
            <person name="Santos F.R."/>
            <person name="Vidigal T.H.D.A."/>
            <person name="Brescovit A.D."/>
            <person name="Santos A.J."/>
        </authorList>
    </citation>
    <scope>NUCLEOTIDE SEQUENCE [LARGE SCALE GENOMIC DNA]</scope>
</reference>
<dbReference type="PANTHER" id="PTHR48104:SF30">
    <property type="entry name" value="METACASPASE-1"/>
    <property type="match status" value="1"/>
</dbReference>
<feature type="compositionally biased region" description="Gly residues" evidence="4">
    <location>
        <begin position="42"/>
        <end position="60"/>
    </location>
</feature>
<evidence type="ECO:0000259" key="5">
    <source>
        <dbReference type="Pfam" id="PF00656"/>
    </source>
</evidence>
<dbReference type="Pfam" id="PF00656">
    <property type="entry name" value="Peptidase_C14"/>
    <property type="match status" value="1"/>
</dbReference>
<dbReference type="GO" id="GO:0006915">
    <property type="term" value="P:apoptotic process"/>
    <property type="evidence" value="ECO:0007669"/>
    <property type="project" value="UniProtKB-KW"/>
</dbReference>
<feature type="region of interest" description="Disordered" evidence="4">
    <location>
        <begin position="1"/>
        <end position="113"/>
    </location>
</feature>
<keyword evidence="3" id="KW-0645">Protease</keyword>